<dbReference type="AlphaFoldDB" id="A0A6N7YB69"/>
<proteinExistence type="predicted"/>
<evidence type="ECO:0000256" key="1">
    <source>
        <dbReference type="SAM" id="SignalP"/>
    </source>
</evidence>
<dbReference type="RefSeq" id="WP_154580974.1">
    <property type="nucleotide sequence ID" value="NZ_VULP01000013.1"/>
</dbReference>
<evidence type="ECO:0000259" key="2">
    <source>
        <dbReference type="Pfam" id="PF21311"/>
    </source>
</evidence>
<dbReference type="InterPro" id="IPR048799">
    <property type="entry name" value="P68_RBP_TagC-like_beta-prop"/>
</dbReference>
<evidence type="ECO:0000313" key="3">
    <source>
        <dbReference type="EMBL" id="MSU82257.1"/>
    </source>
</evidence>
<feature type="signal peptide" evidence="1">
    <location>
        <begin position="1"/>
        <end position="20"/>
    </location>
</feature>
<sequence length="327" mass="38420">MRTKKRKILWMMFLAFGFCAAFQSHCVKVEAKIVKRDVTPREPSSSDLQVVRKVTKLASKRWIQSFTMDSKYYYYIQMTKPYCGNLRITRVKYRGLGRYTRDHMDLKRFGHATNLDCSTVNGRTWLWTGSDCKKGSDVSRAISGFPYRKNTTLRKHGAIRYKIPDIRIGKYMTNIYPAISEDNTQMAVRYTYNNRQYFQIYNLIDGKFINPRGPVKRFSIDATYGDFQGFDLYGSSVYTIDGSPRRSFLKAYNREYNCSAVYHPTRIRRYDFDSGASRRVVIRGAKRLSYREPEGIKVVSGRRVYIMYISNTLTNQSCNIYKVKRWI</sequence>
<feature type="domain" description="P68 RBP/TagC-like beta-propeller" evidence="2">
    <location>
        <begin position="64"/>
        <end position="246"/>
    </location>
</feature>
<gene>
    <name evidence="3" type="ORF">FYJ25_07805</name>
</gene>
<name>A0A6N7YB69_9FIRM</name>
<organism evidence="3 4">
    <name type="scientific">Anaerobutyricum soehngenii</name>
    <dbReference type="NCBI Taxonomy" id="105843"/>
    <lineage>
        <taxon>Bacteria</taxon>
        <taxon>Bacillati</taxon>
        <taxon>Bacillota</taxon>
        <taxon>Clostridia</taxon>
        <taxon>Lachnospirales</taxon>
        <taxon>Lachnospiraceae</taxon>
        <taxon>Anaerobutyricum</taxon>
    </lineage>
</organism>
<comment type="caution">
    <text evidence="3">The sequence shown here is derived from an EMBL/GenBank/DDBJ whole genome shotgun (WGS) entry which is preliminary data.</text>
</comment>
<keyword evidence="1" id="KW-0732">Signal</keyword>
<protein>
    <recommendedName>
        <fullName evidence="2">P68 RBP/TagC-like beta-propeller domain-containing protein</fullName>
    </recommendedName>
</protein>
<dbReference type="Pfam" id="PF21311">
    <property type="entry name" value="Phage_RBD_prop"/>
    <property type="match status" value="1"/>
</dbReference>
<accession>A0A6N7YB69</accession>
<evidence type="ECO:0000313" key="4">
    <source>
        <dbReference type="Proteomes" id="UP000433359"/>
    </source>
</evidence>
<feature type="chain" id="PRO_5039488925" description="P68 RBP/TagC-like beta-propeller domain-containing protein" evidence="1">
    <location>
        <begin position="21"/>
        <end position="327"/>
    </location>
</feature>
<dbReference type="EMBL" id="VULP01000013">
    <property type="protein sequence ID" value="MSU82257.1"/>
    <property type="molecule type" value="Genomic_DNA"/>
</dbReference>
<reference evidence="3 4" key="1">
    <citation type="submission" date="2019-08" db="EMBL/GenBank/DDBJ databases">
        <title>In-depth cultivation of the pig gut microbiome towards novel bacterial diversity and tailored functional studies.</title>
        <authorList>
            <person name="Wylensek D."/>
            <person name="Hitch T.C.A."/>
            <person name="Clavel T."/>
        </authorList>
    </citation>
    <scope>NUCLEOTIDE SEQUENCE [LARGE SCALE GENOMIC DNA]</scope>
    <source>
        <strain evidence="3 4">BSM-383-APC-4H</strain>
    </source>
</reference>
<dbReference type="Proteomes" id="UP000433359">
    <property type="component" value="Unassembled WGS sequence"/>
</dbReference>